<feature type="region of interest" description="Disordered" evidence="1">
    <location>
        <begin position="775"/>
        <end position="804"/>
    </location>
</feature>
<keyword evidence="4" id="KW-1185">Reference proteome</keyword>
<comment type="caution">
    <text evidence="3">The sequence shown here is derived from an EMBL/GenBank/DDBJ whole genome shotgun (WGS) entry which is preliminary data.</text>
</comment>
<name>A0A414B6I3_9FIRM</name>
<feature type="region of interest" description="Disordered" evidence="1">
    <location>
        <begin position="454"/>
        <end position="473"/>
    </location>
</feature>
<dbReference type="Proteomes" id="UP000284621">
    <property type="component" value="Unassembled WGS sequence"/>
</dbReference>
<gene>
    <name evidence="3" type="ORF">DW833_06780</name>
</gene>
<keyword evidence="2" id="KW-0472">Membrane</keyword>
<evidence type="ECO:0000256" key="2">
    <source>
        <dbReference type="SAM" id="Phobius"/>
    </source>
</evidence>
<dbReference type="AlphaFoldDB" id="A0A414B6I3"/>
<feature type="region of interest" description="Disordered" evidence="1">
    <location>
        <begin position="1"/>
        <end position="22"/>
    </location>
</feature>
<evidence type="ECO:0000256" key="1">
    <source>
        <dbReference type="SAM" id="MobiDB-lite"/>
    </source>
</evidence>
<organism evidence="3 4">
    <name type="scientific">Anaerobutyricum hallii</name>
    <dbReference type="NCBI Taxonomy" id="39488"/>
    <lineage>
        <taxon>Bacteria</taxon>
        <taxon>Bacillati</taxon>
        <taxon>Bacillota</taxon>
        <taxon>Clostridia</taxon>
        <taxon>Lachnospirales</taxon>
        <taxon>Lachnospiraceae</taxon>
        <taxon>Anaerobutyricum</taxon>
    </lineage>
</organism>
<sequence>MLQRVRKVSENTMEKKKDLPEKSNSGFSLITVILAVGLVGILVMLIAYMVIANFRMKMSGLREKDAFYTAERALEEIRTGLQEDVAEAMSEAYTNVMESYNENVKTGDVTMDVQRQAAYEREFLSILQTRLRVSNTNNTHYNIAKLREYVDLDKEDSFDSEKESLIVTAAADGESSSSSAVADRAKMTVSYTKKNITIKNLKVMYVDARGYAAIIRTNIQLDVPPIQYPTPSTLPDLMNMIVVAGKGIYCASGNATGTQTGDNEIQGSVYAGILPEDKLKVNGQAIGVKDASIYLASGRTLNISKGERTVCAGEVTLAQNSAFYSLAETTLWAQGVNVTSAKAELLGKTYLSDDLTIKAGTGSYVKLAGEYYGYGDVESALKSHNSVEYGYPNQSQNGTDTAQTPSTTKTYEKKTASALSSAITINGKSTTLDLSNLDRLLLAGKNYIASKALSKTNSSETDSNTGNSDDVMTGESLTVKGTQLAYLVPDSLLETGTGDYHNPMDYNTYANGAGIKKTDTAKEVQEKIKAFAKKIVKTDKTAKSLGNQTLKQIGVDEDEPVQTVFYSDGGGAGGYVYFYLNFTDEKKASDFMQTYYNNNPSLKKAMNGYLSFYFKGQDSFEKNTSGIYVKDPSAYLRYIVGGNVLSYDGSTQSGKLDGATTEETSTAVTEEETSYQNMWYALKRKMIGSYDLLKKEVKDSEGLVHDETAVDRDVFDNLVNEKEMVQFIEKHRKTEGNLRYDKDENSCTFTASDDDGGLQTIMAHNGKNSTFLVKEKSTSGTGETSGLSGSATGGSSTSGAEQIKTKETTVQGADKELVIDAKRAEKLRLVVCTGDVRIKEGVEFYGIIMARGTITLEPGAKLLSSPLDAAKAFQSQVNDSGTSPKDFFWEGDKYVLGNSQTSNNDKDSDKDSSVYHVEDYVTYKNWKKL</sequence>
<feature type="compositionally biased region" description="Basic and acidic residues" evidence="1">
    <location>
        <begin position="7"/>
        <end position="21"/>
    </location>
</feature>
<accession>A0A414B6I3</accession>
<feature type="region of interest" description="Disordered" evidence="1">
    <location>
        <begin position="388"/>
        <end position="409"/>
    </location>
</feature>
<evidence type="ECO:0000313" key="4">
    <source>
        <dbReference type="Proteomes" id="UP000284621"/>
    </source>
</evidence>
<feature type="compositionally biased region" description="Low complexity" evidence="1">
    <location>
        <begin position="778"/>
        <end position="799"/>
    </location>
</feature>
<keyword evidence="2" id="KW-1133">Transmembrane helix</keyword>
<dbReference type="EMBL" id="QSID01000006">
    <property type="protein sequence ID" value="RHC65893.1"/>
    <property type="molecule type" value="Genomic_DNA"/>
</dbReference>
<proteinExistence type="predicted"/>
<protein>
    <submittedName>
        <fullName evidence="3">Uncharacterized protein</fullName>
    </submittedName>
</protein>
<feature type="transmembrane region" description="Helical" evidence="2">
    <location>
        <begin position="27"/>
        <end position="54"/>
    </location>
</feature>
<evidence type="ECO:0000313" key="3">
    <source>
        <dbReference type="EMBL" id="RHC65893.1"/>
    </source>
</evidence>
<reference evidence="3 4" key="1">
    <citation type="submission" date="2018-08" db="EMBL/GenBank/DDBJ databases">
        <title>A genome reference for cultivated species of the human gut microbiota.</title>
        <authorList>
            <person name="Zou Y."/>
            <person name="Xue W."/>
            <person name="Luo G."/>
        </authorList>
    </citation>
    <scope>NUCLEOTIDE SEQUENCE [LARGE SCALE GENOMIC DNA]</scope>
    <source>
        <strain evidence="3 4">AM34-3LB</strain>
    </source>
</reference>
<keyword evidence="2" id="KW-0812">Transmembrane</keyword>